<feature type="region of interest" description="Disordered" evidence="1">
    <location>
        <begin position="104"/>
        <end position="141"/>
    </location>
</feature>
<dbReference type="PANTHER" id="PTHR33307">
    <property type="entry name" value="ALPHA-RHAMNOSIDASE (EUROFUNG)"/>
    <property type="match status" value="1"/>
</dbReference>
<dbReference type="Pfam" id="PF05592">
    <property type="entry name" value="Bac_rhamnosid"/>
    <property type="match status" value="1"/>
</dbReference>
<dbReference type="InterPro" id="IPR008902">
    <property type="entry name" value="Rhamnosid_concanavalin"/>
</dbReference>
<protein>
    <submittedName>
        <fullName evidence="3">Family 78 glycoside hydrolase catalytic domain</fullName>
    </submittedName>
</protein>
<dbReference type="GO" id="GO:0016787">
    <property type="term" value="F:hydrolase activity"/>
    <property type="evidence" value="ECO:0007669"/>
    <property type="project" value="UniProtKB-KW"/>
</dbReference>
<organism evidence="3 4">
    <name type="scientific">Sphingobium yanoikuyae</name>
    <name type="common">Sphingomonas yanoikuyae</name>
    <dbReference type="NCBI Taxonomy" id="13690"/>
    <lineage>
        <taxon>Bacteria</taxon>
        <taxon>Pseudomonadati</taxon>
        <taxon>Pseudomonadota</taxon>
        <taxon>Alphaproteobacteria</taxon>
        <taxon>Sphingomonadales</taxon>
        <taxon>Sphingomonadaceae</taxon>
        <taxon>Sphingobium</taxon>
    </lineage>
</organism>
<dbReference type="InterPro" id="IPR016007">
    <property type="entry name" value="Alpha_rhamnosid"/>
</dbReference>
<dbReference type="Gene3D" id="2.60.120.260">
    <property type="entry name" value="Galactose-binding domain-like"/>
    <property type="match status" value="1"/>
</dbReference>
<evidence type="ECO:0000313" key="4">
    <source>
        <dbReference type="Proteomes" id="UP001162318"/>
    </source>
</evidence>
<dbReference type="Proteomes" id="UP001162318">
    <property type="component" value="Unassembled WGS sequence"/>
</dbReference>
<proteinExistence type="predicted"/>
<sequence>MILRRTSAAIEPHRPGQCLGQQISLRFAELLNPDGTADQSNLRRTACTDHVILRGDPAGEHFEPSFTYHGFRYVEVEGYPGRPTLDDIAAVVVPSNCRETGEIQLASPRSSRSRTMPCGASAPISSPCRPTVRSATSAWDG</sequence>
<dbReference type="AlphaFoldDB" id="A0AA42WSF0"/>
<name>A0AA42WSF0_SPHYA</name>
<dbReference type="RefSeq" id="WP_279728072.1">
    <property type="nucleotide sequence ID" value="NZ_DAMCSO010000217.1"/>
</dbReference>
<keyword evidence="3" id="KW-0378">Hydrolase</keyword>
<comment type="caution">
    <text evidence="3">The sequence shown here is derived from an EMBL/GenBank/DDBJ whole genome shotgun (WGS) entry which is preliminary data.</text>
</comment>
<evidence type="ECO:0000256" key="1">
    <source>
        <dbReference type="SAM" id="MobiDB-lite"/>
    </source>
</evidence>
<dbReference type="EMBL" id="JAOCKX010000007">
    <property type="protein sequence ID" value="MDH2130955.1"/>
    <property type="molecule type" value="Genomic_DNA"/>
</dbReference>
<feature type="domain" description="Alpha-L-rhamnosidase concanavalin-like" evidence="2">
    <location>
        <begin position="20"/>
        <end position="93"/>
    </location>
</feature>
<accession>A0AA42WSF0</accession>
<evidence type="ECO:0000313" key="3">
    <source>
        <dbReference type="EMBL" id="MDH2130955.1"/>
    </source>
</evidence>
<gene>
    <name evidence="3" type="ORF">N5J77_07440</name>
</gene>
<dbReference type="PANTHER" id="PTHR33307:SF6">
    <property type="entry name" value="ALPHA-RHAMNOSIDASE (EUROFUNG)-RELATED"/>
    <property type="match status" value="1"/>
</dbReference>
<evidence type="ECO:0000259" key="2">
    <source>
        <dbReference type="Pfam" id="PF05592"/>
    </source>
</evidence>
<reference evidence="3" key="1">
    <citation type="submission" date="2022-09" db="EMBL/GenBank/DDBJ databases">
        <title>Intensive care unit water sources are persistently colonized with multi-drug resistant bacteria and are the site of extensive horizontal gene transfer of antibiotic resistance genes.</title>
        <authorList>
            <person name="Diorio-Toth L."/>
        </authorList>
    </citation>
    <scope>NUCLEOTIDE SEQUENCE</scope>
    <source>
        <strain evidence="3">GD03659</strain>
    </source>
</reference>